<dbReference type="InterPro" id="IPR013396">
    <property type="entry name" value="CRISPR-assoc_prot_Csy4"/>
</dbReference>
<dbReference type="Proteomes" id="UP000070299">
    <property type="component" value="Unassembled WGS sequence"/>
</dbReference>
<organism evidence="1 2">
    <name type="scientific">Paraglaciecola hydrolytica</name>
    <dbReference type="NCBI Taxonomy" id="1799789"/>
    <lineage>
        <taxon>Bacteria</taxon>
        <taxon>Pseudomonadati</taxon>
        <taxon>Pseudomonadota</taxon>
        <taxon>Gammaproteobacteria</taxon>
        <taxon>Alteromonadales</taxon>
        <taxon>Alteromonadaceae</taxon>
        <taxon>Paraglaciecola</taxon>
    </lineage>
</organism>
<gene>
    <name evidence="1" type="ORF">AX660_16725</name>
</gene>
<dbReference type="EMBL" id="LSNE01000007">
    <property type="protein sequence ID" value="KXI28035.1"/>
    <property type="molecule type" value="Genomic_DNA"/>
</dbReference>
<dbReference type="OrthoDB" id="6104063at2"/>
<accession>A0A135ZYI0</accession>
<protein>
    <submittedName>
        <fullName evidence="1">Uncharacterized protein</fullName>
    </submittedName>
</protein>
<dbReference type="Gene3D" id="3.30.70.2540">
    <property type="entry name" value="CRISPR-associated endoribonuclease Cas6/Csy4"/>
    <property type="match status" value="1"/>
</dbReference>
<evidence type="ECO:0000313" key="2">
    <source>
        <dbReference type="Proteomes" id="UP000070299"/>
    </source>
</evidence>
<dbReference type="GO" id="GO:0043571">
    <property type="term" value="P:maintenance of CRISPR repeat elements"/>
    <property type="evidence" value="ECO:0007669"/>
    <property type="project" value="InterPro"/>
</dbReference>
<reference evidence="2" key="1">
    <citation type="submission" date="2016-02" db="EMBL/GenBank/DDBJ databases">
        <authorList>
            <person name="Schultz-Johansen M."/>
            <person name="Glaring M.A."/>
            <person name="Bech P.K."/>
            <person name="Stougaard P."/>
        </authorList>
    </citation>
    <scope>NUCLEOTIDE SEQUENCE [LARGE SCALE GENOMIC DNA]</scope>
    <source>
        <strain evidence="2">S66</strain>
    </source>
</reference>
<evidence type="ECO:0000313" key="1">
    <source>
        <dbReference type="EMBL" id="KXI28035.1"/>
    </source>
</evidence>
<sequence length="201" mass="23108">MNARYYFKITFLPFDCNSSFLIGRCLKILHGFSKRNEINDIGVTFPEWDDSGPGKTLGFVSVSLSHLNLLIEQQYFLEMQKLKYFDISDIKQILGTTHQEVTFIRNQAIDQISAKSIQRQINRSKKRAESRGDIYNPKVETKKNLTFQLFHKIPMSSSSSGFNFSLSIQCVKMDETLNDRFSSYGLSNKTNFVSSVPKHLP</sequence>
<comment type="caution">
    <text evidence="1">The sequence shown here is derived from an EMBL/GenBank/DDBJ whole genome shotgun (WGS) entry which is preliminary data.</text>
</comment>
<dbReference type="AlphaFoldDB" id="A0A135ZYI0"/>
<proteinExistence type="predicted"/>
<keyword evidence="2" id="KW-1185">Reference proteome</keyword>
<dbReference type="InterPro" id="IPR042564">
    <property type="entry name" value="CRISPR-Cas6/Csy4_sf"/>
</dbReference>
<dbReference type="STRING" id="1799789.AX660_16725"/>
<dbReference type="Pfam" id="PF09618">
    <property type="entry name" value="Cas_Csy4"/>
    <property type="match status" value="1"/>
</dbReference>
<dbReference type="GO" id="GO:0004519">
    <property type="term" value="F:endonuclease activity"/>
    <property type="evidence" value="ECO:0007669"/>
    <property type="project" value="InterPro"/>
</dbReference>
<dbReference type="NCBIfam" id="TIGR02563">
    <property type="entry name" value="cas_Csy4"/>
    <property type="match status" value="1"/>
</dbReference>
<dbReference type="RefSeq" id="WP_068377959.1">
    <property type="nucleotide sequence ID" value="NZ_LSNE01000007.1"/>
</dbReference>
<name>A0A135ZYI0_9ALTE</name>